<organism evidence="2 3">
    <name type="scientific">Mycobacterium parascrofulaceum ATCC BAA-614</name>
    <dbReference type="NCBI Taxonomy" id="525368"/>
    <lineage>
        <taxon>Bacteria</taxon>
        <taxon>Bacillati</taxon>
        <taxon>Actinomycetota</taxon>
        <taxon>Actinomycetes</taxon>
        <taxon>Mycobacteriales</taxon>
        <taxon>Mycobacteriaceae</taxon>
        <taxon>Mycobacterium</taxon>
        <taxon>Mycobacterium simiae complex</taxon>
    </lineage>
</organism>
<dbReference type="AlphaFoldDB" id="D5PDH7"/>
<dbReference type="PANTHER" id="PTHR35585">
    <property type="entry name" value="HHE DOMAIN PROTEIN (AFU_ORTHOLOGUE AFUA_4G00730)"/>
    <property type="match status" value="1"/>
</dbReference>
<evidence type="ECO:0000313" key="3">
    <source>
        <dbReference type="Proteomes" id="UP000003653"/>
    </source>
</evidence>
<dbReference type="Gene3D" id="1.20.120.520">
    <property type="entry name" value="nmb1532 protein domain like"/>
    <property type="match status" value="1"/>
</dbReference>
<dbReference type="HOGENOM" id="CLU_079417_2_0_11"/>
<protein>
    <submittedName>
        <fullName evidence="2">Hemerythrin HHE cation binding domain protein</fullName>
    </submittedName>
</protein>
<reference evidence="2 3" key="1">
    <citation type="submission" date="2010-04" db="EMBL/GenBank/DDBJ databases">
        <authorList>
            <person name="Muzny D."/>
            <person name="Qin X."/>
            <person name="Deng J."/>
            <person name="Jiang H."/>
            <person name="Liu Y."/>
            <person name="Qu J."/>
            <person name="Song X.-Z."/>
            <person name="Zhang L."/>
            <person name="Thornton R."/>
            <person name="Coyle M."/>
            <person name="Francisco L."/>
            <person name="Jackson L."/>
            <person name="Javaid M."/>
            <person name="Korchina V."/>
            <person name="Kovar C."/>
            <person name="Mata R."/>
            <person name="Mathew T."/>
            <person name="Ngo R."/>
            <person name="Nguyen L."/>
            <person name="Nguyen N."/>
            <person name="Okwuonu G."/>
            <person name="Ongeri F."/>
            <person name="Pham C."/>
            <person name="Simmons D."/>
            <person name="Wilczek-Boney K."/>
            <person name="Hale W."/>
            <person name="Jakkamsetti A."/>
            <person name="Pham P."/>
            <person name="Ruth R."/>
            <person name="San Lucas F."/>
            <person name="Warren J."/>
            <person name="Zhang J."/>
            <person name="Zhao Z."/>
            <person name="Zhou C."/>
            <person name="Zhu D."/>
            <person name="Lee S."/>
            <person name="Bess C."/>
            <person name="Blankenburg K."/>
            <person name="Forbes L."/>
            <person name="Fu Q."/>
            <person name="Gubbala S."/>
            <person name="Hirani K."/>
            <person name="Jayaseelan J.C."/>
            <person name="Lara F."/>
            <person name="Munidasa M."/>
            <person name="Palculict T."/>
            <person name="Patil S."/>
            <person name="Pu L.-L."/>
            <person name="Saada N."/>
            <person name="Tang L."/>
            <person name="Weissenberger G."/>
            <person name="Zhu Y."/>
            <person name="Hemphill L."/>
            <person name="Shang Y."/>
            <person name="Youmans B."/>
            <person name="Ayvaz T."/>
            <person name="Ross M."/>
            <person name="Santibanez J."/>
            <person name="Aqrawi P."/>
            <person name="Gross S."/>
            <person name="Joshi V."/>
            <person name="Fowler G."/>
            <person name="Nazareth L."/>
            <person name="Reid J."/>
            <person name="Worley K."/>
            <person name="Petrosino J."/>
            <person name="Highlander S."/>
            <person name="Gibbs R."/>
        </authorList>
    </citation>
    <scope>NUCLEOTIDE SEQUENCE [LARGE SCALE GENOMIC DNA]</scope>
    <source>
        <strain evidence="2 3">ATCC BAA-614</strain>
    </source>
</reference>
<dbReference type="PANTHER" id="PTHR35585:SF1">
    <property type="entry name" value="HHE DOMAIN PROTEIN (AFU_ORTHOLOGUE AFUA_4G00730)"/>
    <property type="match status" value="1"/>
</dbReference>
<dbReference type="Pfam" id="PF01814">
    <property type="entry name" value="Hemerythrin"/>
    <property type="match status" value="1"/>
</dbReference>
<name>D5PDH7_9MYCO</name>
<dbReference type="InterPro" id="IPR012312">
    <property type="entry name" value="Hemerythrin-like"/>
</dbReference>
<keyword evidence="3" id="KW-1185">Reference proteome</keyword>
<feature type="domain" description="Hemerythrin-like" evidence="1">
    <location>
        <begin position="77"/>
        <end position="192"/>
    </location>
</feature>
<comment type="caution">
    <text evidence="2">The sequence shown here is derived from an EMBL/GenBank/DDBJ whole genome shotgun (WGS) entry which is preliminary data.</text>
</comment>
<dbReference type="EMBL" id="ADNV01000294">
    <property type="protein sequence ID" value="EFG75903.1"/>
    <property type="molecule type" value="Genomic_DNA"/>
</dbReference>
<dbReference type="eggNOG" id="COG5592">
    <property type="taxonomic scope" value="Bacteria"/>
</dbReference>
<evidence type="ECO:0000259" key="1">
    <source>
        <dbReference type="Pfam" id="PF01814"/>
    </source>
</evidence>
<proteinExistence type="predicted"/>
<sequence>MSAAKTIARLRTPVATSVLLLATCFATRVVTTHCRAAYPFGPAFRRVADRSAQQPARETRDGKDTMAQSAITSPTDVVDFLVSQHQQIKSLFAETLAASGKEREKAFVELRRLLAVHETAEEEVVHPRAKRKLSDGAAVVDERLHEEHEAKTVLQKLEKLDVDSAEFTRLLTELRDAVVEHAEHEEHDEFSKLGQELSGSELERMGRAAKLAEAIAPTRPHAGVESPAANMAAGPFAAMLDRARDAIVGKG</sequence>
<accession>D5PDH7</accession>
<gene>
    <name evidence="2" type="ORF">HMPREF0591_4221</name>
</gene>
<dbReference type="Proteomes" id="UP000003653">
    <property type="component" value="Unassembled WGS sequence"/>
</dbReference>
<evidence type="ECO:0000313" key="2">
    <source>
        <dbReference type="EMBL" id="EFG75903.1"/>
    </source>
</evidence>